<feature type="domain" description="DUF6535" evidence="3">
    <location>
        <begin position="85"/>
        <end position="198"/>
    </location>
</feature>
<dbReference type="OrthoDB" id="630895at2759"/>
<name>A0A6A6IWH0_9PLEO</name>
<dbReference type="GeneID" id="54573250"/>
<evidence type="ECO:0000313" key="5">
    <source>
        <dbReference type="Proteomes" id="UP000800094"/>
    </source>
</evidence>
<evidence type="ECO:0000259" key="3">
    <source>
        <dbReference type="Pfam" id="PF20153"/>
    </source>
</evidence>
<dbReference type="EMBL" id="ML987190">
    <property type="protein sequence ID" value="KAF2254891.1"/>
    <property type="molecule type" value="Genomic_DNA"/>
</dbReference>
<dbReference type="RefSeq" id="XP_033689895.1">
    <property type="nucleotide sequence ID" value="XM_033819920.1"/>
</dbReference>
<keyword evidence="2" id="KW-0812">Transmembrane</keyword>
<keyword evidence="5" id="KW-1185">Reference proteome</keyword>
<dbReference type="Proteomes" id="UP000800094">
    <property type="component" value="Unassembled WGS sequence"/>
</dbReference>
<sequence>MADQARTQVAVAPKDIQHQRSWLTLILKALVAVITAPYRRTFKLYTWAPISAIRAAGGDRKALIPLARDFKVDKYAELQSVQVAASFCTGATLSTLPWSRDQNTIWVADALWFSSLACAIWAVITSIQMKSILDDLPSKEQMNSMLPEYEIKRMRRTILRYKKTPGIEHWIMLFIWQFPSMTMSYAWATFIAALTMYICTPFIEHNRWGRSHKIAIVYLAVGGMGLITYILSSVFVYVGEKDFERSVANTRVNTDEAEAGISPHPTRQAEARSAQQGATKAGDPIQTARARVLPGGDPSNESRKESDRSGRSKRQLLI</sequence>
<feature type="compositionally biased region" description="Basic and acidic residues" evidence="1">
    <location>
        <begin position="300"/>
        <end position="310"/>
    </location>
</feature>
<feature type="region of interest" description="Disordered" evidence="1">
    <location>
        <begin position="254"/>
        <end position="318"/>
    </location>
</feature>
<evidence type="ECO:0000313" key="4">
    <source>
        <dbReference type="EMBL" id="KAF2254891.1"/>
    </source>
</evidence>
<dbReference type="AlphaFoldDB" id="A0A6A6IWH0"/>
<proteinExistence type="predicted"/>
<keyword evidence="2" id="KW-0472">Membrane</keyword>
<evidence type="ECO:0000256" key="2">
    <source>
        <dbReference type="SAM" id="Phobius"/>
    </source>
</evidence>
<feature type="transmembrane region" description="Helical" evidence="2">
    <location>
        <begin position="215"/>
        <end position="238"/>
    </location>
</feature>
<reference evidence="4" key="1">
    <citation type="journal article" date="2020" name="Stud. Mycol.">
        <title>101 Dothideomycetes genomes: a test case for predicting lifestyles and emergence of pathogens.</title>
        <authorList>
            <person name="Haridas S."/>
            <person name="Albert R."/>
            <person name="Binder M."/>
            <person name="Bloem J."/>
            <person name="Labutti K."/>
            <person name="Salamov A."/>
            <person name="Andreopoulos B."/>
            <person name="Baker S."/>
            <person name="Barry K."/>
            <person name="Bills G."/>
            <person name="Bluhm B."/>
            <person name="Cannon C."/>
            <person name="Castanera R."/>
            <person name="Culley D."/>
            <person name="Daum C."/>
            <person name="Ezra D."/>
            <person name="Gonzalez J."/>
            <person name="Henrissat B."/>
            <person name="Kuo A."/>
            <person name="Liang C."/>
            <person name="Lipzen A."/>
            <person name="Lutzoni F."/>
            <person name="Magnuson J."/>
            <person name="Mondo S."/>
            <person name="Nolan M."/>
            <person name="Ohm R."/>
            <person name="Pangilinan J."/>
            <person name="Park H.-J."/>
            <person name="Ramirez L."/>
            <person name="Alfaro M."/>
            <person name="Sun H."/>
            <person name="Tritt A."/>
            <person name="Yoshinaga Y."/>
            <person name="Zwiers L.-H."/>
            <person name="Turgeon B."/>
            <person name="Goodwin S."/>
            <person name="Spatafora J."/>
            <person name="Crous P."/>
            <person name="Grigoriev I."/>
        </authorList>
    </citation>
    <scope>NUCLEOTIDE SEQUENCE</scope>
    <source>
        <strain evidence="4">CBS 122368</strain>
    </source>
</reference>
<feature type="transmembrane region" description="Helical" evidence="2">
    <location>
        <begin position="185"/>
        <end position="203"/>
    </location>
</feature>
<feature type="transmembrane region" description="Helical" evidence="2">
    <location>
        <begin position="105"/>
        <end position="124"/>
    </location>
</feature>
<evidence type="ECO:0000256" key="1">
    <source>
        <dbReference type="SAM" id="MobiDB-lite"/>
    </source>
</evidence>
<dbReference type="InterPro" id="IPR045338">
    <property type="entry name" value="DUF6535"/>
</dbReference>
<dbReference type="Pfam" id="PF20153">
    <property type="entry name" value="DUF6535"/>
    <property type="match status" value="1"/>
</dbReference>
<accession>A0A6A6IWH0</accession>
<keyword evidence="2" id="KW-1133">Transmembrane helix</keyword>
<gene>
    <name evidence="4" type="ORF">BU26DRAFT_147331</name>
</gene>
<protein>
    <recommendedName>
        <fullName evidence="3">DUF6535 domain-containing protein</fullName>
    </recommendedName>
</protein>
<organism evidence="4 5">
    <name type="scientific">Trematosphaeria pertusa</name>
    <dbReference type="NCBI Taxonomy" id="390896"/>
    <lineage>
        <taxon>Eukaryota</taxon>
        <taxon>Fungi</taxon>
        <taxon>Dikarya</taxon>
        <taxon>Ascomycota</taxon>
        <taxon>Pezizomycotina</taxon>
        <taxon>Dothideomycetes</taxon>
        <taxon>Pleosporomycetidae</taxon>
        <taxon>Pleosporales</taxon>
        <taxon>Massarineae</taxon>
        <taxon>Trematosphaeriaceae</taxon>
        <taxon>Trematosphaeria</taxon>
    </lineage>
</organism>